<feature type="transmembrane region" description="Helical" evidence="1">
    <location>
        <begin position="67"/>
        <end position="92"/>
    </location>
</feature>
<feature type="transmembrane region" description="Helical" evidence="1">
    <location>
        <begin position="126"/>
        <end position="146"/>
    </location>
</feature>
<sequence length="460" mass="47916">MIDLARGVEARVEPSAAWLRRHARILIGGAALLVMATLACAFAGLSPWLPVVLVFLALVASRPMAGLVYAIVVLSMPLGLWAIGVKAVVGTAFGDRDYMLDITAAAVVFLHFALTAIRWRPSRNQTIAAGVAAAVLLASALVGFAHHGIPQTLIGVRYVLLPVAVLVVVVARSARDLTRLVGLLAWAMIANALAAVGEFIIGPPRLVAWGLSDGNAIRYIDGNFRAPGLTDFNAELGMLAGAYLLGYAGLWLTRDSRPRHRAWHAGAAAAAVCLALSTSRSGAVLLVAGLVVGVVLNRAGGAAARRRSRLLGLAVLVAVAVGFVAVGATGADSLIQRLDVWRSLLHGDVPLYGLGVGAVGAASNSRVAAGSQVFVDNYVLSVALQFGPVVAVAFVALIVAALVWLYRRSADHPGDVLYIAVVAGLAASFLLIESWEYGSAMACLAVFVGYGLRHRPETVP</sequence>
<dbReference type="Proteomes" id="UP000642748">
    <property type="component" value="Unassembled WGS sequence"/>
</dbReference>
<name>A0A8J3QS41_9ACTN</name>
<feature type="transmembrane region" description="Helical" evidence="1">
    <location>
        <begin position="416"/>
        <end position="432"/>
    </location>
</feature>
<feature type="transmembrane region" description="Helical" evidence="1">
    <location>
        <begin position="310"/>
        <end position="329"/>
    </location>
</feature>
<dbReference type="EMBL" id="BONZ01000021">
    <property type="protein sequence ID" value="GIH14091.1"/>
    <property type="molecule type" value="Genomic_DNA"/>
</dbReference>
<dbReference type="RefSeq" id="WP_203917758.1">
    <property type="nucleotide sequence ID" value="NZ_BONZ01000021.1"/>
</dbReference>
<keyword evidence="1" id="KW-1133">Transmembrane helix</keyword>
<protein>
    <recommendedName>
        <fullName evidence="4">O-antigen ligase</fullName>
    </recommendedName>
</protein>
<evidence type="ECO:0000256" key="1">
    <source>
        <dbReference type="SAM" id="Phobius"/>
    </source>
</evidence>
<proteinExistence type="predicted"/>
<feature type="transmembrane region" description="Helical" evidence="1">
    <location>
        <begin position="27"/>
        <end position="60"/>
    </location>
</feature>
<feature type="transmembrane region" description="Helical" evidence="1">
    <location>
        <begin position="284"/>
        <end position="303"/>
    </location>
</feature>
<evidence type="ECO:0000313" key="2">
    <source>
        <dbReference type="EMBL" id="GIH14091.1"/>
    </source>
</evidence>
<feature type="transmembrane region" description="Helical" evidence="1">
    <location>
        <begin position="152"/>
        <end position="171"/>
    </location>
</feature>
<feature type="transmembrane region" description="Helical" evidence="1">
    <location>
        <begin position="98"/>
        <end position="119"/>
    </location>
</feature>
<dbReference type="AlphaFoldDB" id="A0A8J3QS41"/>
<organism evidence="2 3">
    <name type="scientific">Rugosimonospora africana</name>
    <dbReference type="NCBI Taxonomy" id="556532"/>
    <lineage>
        <taxon>Bacteria</taxon>
        <taxon>Bacillati</taxon>
        <taxon>Actinomycetota</taxon>
        <taxon>Actinomycetes</taxon>
        <taxon>Micromonosporales</taxon>
        <taxon>Micromonosporaceae</taxon>
        <taxon>Rugosimonospora</taxon>
    </lineage>
</organism>
<keyword evidence="3" id="KW-1185">Reference proteome</keyword>
<gene>
    <name evidence="2" type="ORF">Raf01_22630</name>
</gene>
<evidence type="ECO:0000313" key="3">
    <source>
        <dbReference type="Proteomes" id="UP000642748"/>
    </source>
</evidence>
<feature type="transmembrane region" description="Helical" evidence="1">
    <location>
        <begin position="232"/>
        <end position="250"/>
    </location>
</feature>
<keyword evidence="1" id="KW-0472">Membrane</keyword>
<keyword evidence="1" id="KW-0812">Transmembrane</keyword>
<evidence type="ECO:0008006" key="4">
    <source>
        <dbReference type="Google" id="ProtNLM"/>
    </source>
</evidence>
<comment type="caution">
    <text evidence="2">The sequence shown here is derived from an EMBL/GenBank/DDBJ whole genome shotgun (WGS) entry which is preliminary data.</text>
</comment>
<feature type="transmembrane region" description="Helical" evidence="1">
    <location>
        <begin position="379"/>
        <end position="404"/>
    </location>
</feature>
<feature type="transmembrane region" description="Helical" evidence="1">
    <location>
        <begin position="183"/>
        <end position="201"/>
    </location>
</feature>
<accession>A0A8J3QS41</accession>
<feature type="transmembrane region" description="Helical" evidence="1">
    <location>
        <begin position="262"/>
        <end position="278"/>
    </location>
</feature>
<reference evidence="2" key="1">
    <citation type="submission" date="2021-01" db="EMBL/GenBank/DDBJ databases">
        <title>Whole genome shotgun sequence of Rugosimonospora africana NBRC 104875.</title>
        <authorList>
            <person name="Komaki H."/>
            <person name="Tamura T."/>
        </authorList>
    </citation>
    <scope>NUCLEOTIDE SEQUENCE</scope>
    <source>
        <strain evidence="2">NBRC 104875</strain>
    </source>
</reference>